<comment type="caution">
    <text evidence="12">The sequence shown here is derived from an EMBL/GenBank/DDBJ whole genome shotgun (WGS) entry which is preliminary data.</text>
</comment>
<dbReference type="InterPro" id="IPR005844">
    <property type="entry name" value="A-D-PHexomutase_a/b/a-I"/>
</dbReference>
<dbReference type="InterPro" id="IPR050060">
    <property type="entry name" value="Phosphoglucosamine_mutase"/>
</dbReference>
<accession>A0A2S6H3W2</accession>
<dbReference type="Pfam" id="PF00408">
    <property type="entry name" value="PGM_PMM_IV"/>
    <property type="match status" value="1"/>
</dbReference>
<keyword evidence="13" id="KW-1185">Reference proteome</keyword>
<dbReference type="InterPro" id="IPR005843">
    <property type="entry name" value="A-D-PHexomutase_C"/>
</dbReference>
<dbReference type="Gene3D" id="3.30.310.50">
    <property type="entry name" value="Alpha-D-phosphohexomutase, C-terminal domain"/>
    <property type="match status" value="1"/>
</dbReference>
<dbReference type="Pfam" id="PF02880">
    <property type="entry name" value="PGM_PMM_III"/>
    <property type="match status" value="1"/>
</dbReference>
<organism evidence="12 13">
    <name type="scientific">Methylobacter tundripaludum</name>
    <dbReference type="NCBI Taxonomy" id="173365"/>
    <lineage>
        <taxon>Bacteria</taxon>
        <taxon>Pseudomonadati</taxon>
        <taxon>Pseudomonadota</taxon>
        <taxon>Gammaproteobacteria</taxon>
        <taxon>Methylococcales</taxon>
        <taxon>Methylococcaceae</taxon>
        <taxon>Methylobacter</taxon>
    </lineage>
</organism>
<dbReference type="OrthoDB" id="9803322at2"/>
<dbReference type="Pfam" id="PF02879">
    <property type="entry name" value="PGM_PMM_II"/>
    <property type="match status" value="1"/>
</dbReference>
<feature type="domain" description="Alpha-D-phosphohexomutase C-terminal" evidence="8">
    <location>
        <begin position="442"/>
        <end position="482"/>
    </location>
</feature>
<evidence type="ECO:0000313" key="13">
    <source>
        <dbReference type="Proteomes" id="UP000238071"/>
    </source>
</evidence>
<dbReference type="PROSITE" id="PS00710">
    <property type="entry name" value="PGM_PMM"/>
    <property type="match status" value="1"/>
</dbReference>
<dbReference type="GO" id="GO:0000287">
    <property type="term" value="F:magnesium ion binding"/>
    <property type="evidence" value="ECO:0007669"/>
    <property type="project" value="InterPro"/>
</dbReference>
<comment type="similarity">
    <text evidence="2 7">Belongs to the phosphohexose mutase family.</text>
</comment>
<evidence type="ECO:0000256" key="6">
    <source>
        <dbReference type="ARBA" id="ARBA00023235"/>
    </source>
</evidence>
<dbReference type="PANTHER" id="PTHR42946:SF1">
    <property type="entry name" value="PHOSPHOGLUCOMUTASE (ALPHA-D-GLUCOSE-1,6-BISPHOSPHATE-DEPENDENT)"/>
    <property type="match status" value="1"/>
</dbReference>
<dbReference type="EMBL" id="PTIY01000005">
    <property type="protein sequence ID" value="PPK72165.1"/>
    <property type="molecule type" value="Genomic_DNA"/>
</dbReference>
<name>A0A2S6H3W2_9GAMM</name>
<dbReference type="InterPro" id="IPR005846">
    <property type="entry name" value="A-D-PHexomutase_a/b/a-III"/>
</dbReference>
<dbReference type="Pfam" id="PF02878">
    <property type="entry name" value="PGM_PMM_I"/>
    <property type="match status" value="1"/>
</dbReference>
<dbReference type="GO" id="GO:0008966">
    <property type="term" value="F:phosphoglucosamine mutase activity"/>
    <property type="evidence" value="ECO:0007669"/>
    <property type="project" value="TreeGrafter"/>
</dbReference>
<dbReference type="InterPro" id="IPR016055">
    <property type="entry name" value="A-D-PHexomutase_a/b/a-I/II/III"/>
</dbReference>
<dbReference type="PANTHER" id="PTHR42946">
    <property type="entry name" value="PHOSPHOHEXOSE MUTASE"/>
    <property type="match status" value="1"/>
</dbReference>
<dbReference type="InterPro" id="IPR036900">
    <property type="entry name" value="A-D-PHexomutase_C_sf"/>
</dbReference>
<feature type="domain" description="Alpha-D-phosphohexomutase alpha/beta/alpha" evidence="9">
    <location>
        <begin position="16"/>
        <end position="137"/>
    </location>
</feature>
<dbReference type="SUPFAM" id="SSF53738">
    <property type="entry name" value="Phosphoglucomutase, first 3 domains"/>
    <property type="match status" value="3"/>
</dbReference>
<evidence type="ECO:0000256" key="3">
    <source>
        <dbReference type="ARBA" id="ARBA00022553"/>
    </source>
</evidence>
<dbReference type="InterPro" id="IPR016066">
    <property type="entry name" value="A-D-PHexomutase_CS"/>
</dbReference>
<evidence type="ECO:0000256" key="4">
    <source>
        <dbReference type="ARBA" id="ARBA00022723"/>
    </source>
</evidence>
<dbReference type="CDD" id="cd03088">
    <property type="entry name" value="ManB"/>
    <property type="match status" value="1"/>
</dbReference>
<dbReference type="GO" id="GO:0006048">
    <property type="term" value="P:UDP-N-acetylglucosamine biosynthetic process"/>
    <property type="evidence" value="ECO:0007669"/>
    <property type="project" value="TreeGrafter"/>
</dbReference>
<dbReference type="Proteomes" id="UP000238071">
    <property type="component" value="Unassembled WGS sequence"/>
</dbReference>
<dbReference type="GO" id="GO:0009252">
    <property type="term" value="P:peptidoglycan biosynthetic process"/>
    <property type="evidence" value="ECO:0007669"/>
    <property type="project" value="TreeGrafter"/>
</dbReference>
<evidence type="ECO:0000256" key="7">
    <source>
        <dbReference type="RuleBase" id="RU004326"/>
    </source>
</evidence>
<proteinExistence type="inferred from homology"/>
<keyword evidence="4 7" id="KW-0479">Metal-binding</keyword>
<dbReference type="AlphaFoldDB" id="A0A2S6H3W2"/>
<keyword evidence="6" id="KW-0413">Isomerase</keyword>
<dbReference type="GO" id="GO:0004615">
    <property type="term" value="F:phosphomannomutase activity"/>
    <property type="evidence" value="ECO:0007669"/>
    <property type="project" value="TreeGrafter"/>
</dbReference>
<dbReference type="SUPFAM" id="SSF55957">
    <property type="entry name" value="Phosphoglucomutase, C-terminal domain"/>
    <property type="match status" value="1"/>
</dbReference>
<dbReference type="Gene3D" id="3.40.120.10">
    <property type="entry name" value="Alpha-D-Glucose-1,6-Bisphosphate, subunit A, domain 3"/>
    <property type="match status" value="3"/>
</dbReference>
<dbReference type="InterPro" id="IPR005845">
    <property type="entry name" value="A-D-PHexomutase_a/b/a-II"/>
</dbReference>
<evidence type="ECO:0000256" key="5">
    <source>
        <dbReference type="ARBA" id="ARBA00022842"/>
    </source>
</evidence>
<protein>
    <submittedName>
        <fullName evidence="12">Phosphomannomutase</fullName>
    </submittedName>
</protein>
<feature type="domain" description="Alpha-D-phosphohexomutase alpha/beta/alpha" evidence="11">
    <location>
        <begin position="279"/>
        <end position="398"/>
    </location>
</feature>
<evidence type="ECO:0000256" key="2">
    <source>
        <dbReference type="ARBA" id="ARBA00010231"/>
    </source>
</evidence>
<keyword evidence="3" id="KW-0597">Phosphoprotein</keyword>
<evidence type="ECO:0000313" key="12">
    <source>
        <dbReference type="EMBL" id="PPK72165.1"/>
    </source>
</evidence>
<evidence type="ECO:0000256" key="1">
    <source>
        <dbReference type="ARBA" id="ARBA00001946"/>
    </source>
</evidence>
<feature type="domain" description="Alpha-D-phosphohexomutase alpha/beta/alpha" evidence="10">
    <location>
        <begin position="177"/>
        <end position="274"/>
    </location>
</feature>
<gene>
    <name evidence="12" type="ORF">B0F88_105277</name>
</gene>
<evidence type="ECO:0000259" key="9">
    <source>
        <dbReference type="Pfam" id="PF02878"/>
    </source>
</evidence>
<comment type="cofactor">
    <cofactor evidence="1">
        <name>Mg(2+)</name>
        <dbReference type="ChEBI" id="CHEBI:18420"/>
    </cofactor>
</comment>
<sequence length="495" mass="52472">MTKINIQHMMAESGVAFGTSGARGLVSQMTDQVCAAYSLAFLHGLGLAKPGQRVALGMDLRPSSPAIVRACAAGIRQAGCEVDFCGMLPTPALALYALAQGIPAIMVTGSHIPFDRNGIKFYRAEGEISKADEAAITGAEIELEEKSLFLPPHPSLLPEGEGADANVLTVNPAALHQYRQRYTDLFAADLLSGWRVGIYEHSSAARDCLSDVLGALGADVVSLGRTDTFVPIDTEAVSEEDRQRGLAWAAEHRLDAIISTDGDGDRPLIGDETGNWLRGDIVGLLCAHFLGADTVVTPVSCNTAIEASGLFRQVIRTRIGSPYVIAGMEQALATGGSSVAGFEANGGFLAGNGLTVGRQALAALPTRDAILPALAVLAMARQQGCKVSDLLAGLPQRYTASDRLQDFPVANSRALLDSLQRDDTAYRSLWDDELGAPAQRDLTDGLRLTFENGEIVHLRPSGNAPELRCYAEAGSMERAQALVTLTLQRIADGYK</sequence>
<dbReference type="GO" id="GO:0005975">
    <property type="term" value="P:carbohydrate metabolic process"/>
    <property type="evidence" value="ECO:0007669"/>
    <property type="project" value="InterPro"/>
</dbReference>
<reference evidence="12 13" key="1">
    <citation type="submission" date="2018-02" db="EMBL/GenBank/DDBJ databases">
        <title>Subsurface microbial communities from deep shales in Ohio and West Virginia, USA.</title>
        <authorList>
            <person name="Wrighton K."/>
        </authorList>
    </citation>
    <scope>NUCLEOTIDE SEQUENCE [LARGE SCALE GENOMIC DNA]</scope>
    <source>
        <strain evidence="12 13">OWC-G53F</strain>
    </source>
</reference>
<evidence type="ECO:0000259" key="10">
    <source>
        <dbReference type="Pfam" id="PF02879"/>
    </source>
</evidence>
<keyword evidence="5 7" id="KW-0460">Magnesium</keyword>
<evidence type="ECO:0000259" key="11">
    <source>
        <dbReference type="Pfam" id="PF02880"/>
    </source>
</evidence>
<dbReference type="GO" id="GO:0005829">
    <property type="term" value="C:cytosol"/>
    <property type="evidence" value="ECO:0007669"/>
    <property type="project" value="TreeGrafter"/>
</dbReference>
<dbReference type="RefSeq" id="WP_104423527.1">
    <property type="nucleotide sequence ID" value="NZ_PTIY01000005.1"/>
</dbReference>
<evidence type="ECO:0000259" key="8">
    <source>
        <dbReference type="Pfam" id="PF00408"/>
    </source>
</evidence>